<protein>
    <recommendedName>
        <fullName evidence="12">ABC3 transporter permease protein domain-containing protein</fullName>
    </recommendedName>
</protein>
<evidence type="ECO:0000313" key="11">
    <source>
        <dbReference type="Proteomes" id="UP000000378"/>
    </source>
</evidence>
<dbReference type="InterPro" id="IPR003838">
    <property type="entry name" value="ABC3_permease_C"/>
</dbReference>
<dbReference type="RefSeq" id="WP_013175693.1">
    <property type="nucleotide sequence ID" value="NC_014220.1"/>
</dbReference>
<feature type="transmembrane region" description="Helical" evidence="7">
    <location>
        <begin position="433"/>
        <end position="454"/>
    </location>
</feature>
<evidence type="ECO:0000259" key="8">
    <source>
        <dbReference type="Pfam" id="PF02687"/>
    </source>
</evidence>
<dbReference type="STRING" id="643648.Slip_1528"/>
<evidence type="ECO:0000256" key="2">
    <source>
        <dbReference type="ARBA" id="ARBA00022475"/>
    </source>
</evidence>
<dbReference type="InterPro" id="IPR025857">
    <property type="entry name" value="MacB_PCD"/>
</dbReference>
<evidence type="ECO:0000256" key="7">
    <source>
        <dbReference type="SAM" id="Phobius"/>
    </source>
</evidence>
<evidence type="ECO:0000259" key="9">
    <source>
        <dbReference type="Pfam" id="PF12704"/>
    </source>
</evidence>
<dbReference type="PANTHER" id="PTHR30572:SF4">
    <property type="entry name" value="ABC TRANSPORTER PERMEASE YTRF"/>
    <property type="match status" value="1"/>
</dbReference>
<accession>D7CNK6</accession>
<evidence type="ECO:0000256" key="6">
    <source>
        <dbReference type="ARBA" id="ARBA00038076"/>
    </source>
</evidence>
<evidence type="ECO:0008006" key="12">
    <source>
        <dbReference type="Google" id="ProtNLM"/>
    </source>
</evidence>
<feature type="domain" description="MacB-like periplasmic core" evidence="9">
    <location>
        <begin position="434"/>
        <end position="621"/>
    </location>
</feature>
<dbReference type="GO" id="GO:0005886">
    <property type="term" value="C:plasma membrane"/>
    <property type="evidence" value="ECO:0007669"/>
    <property type="project" value="UniProtKB-SubCell"/>
</dbReference>
<feature type="transmembrane region" description="Helical" evidence="7">
    <location>
        <begin position="355"/>
        <end position="380"/>
    </location>
</feature>
<feature type="transmembrane region" description="Helical" evidence="7">
    <location>
        <begin position="744"/>
        <end position="764"/>
    </location>
</feature>
<comment type="subcellular location">
    <subcellularLocation>
        <location evidence="1">Cell membrane</location>
        <topology evidence="1">Multi-pass membrane protein</topology>
    </subcellularLocation>
</comment>
<dbReference type="KEGG" id="slp:Slip_1528"/>
<dbReference type="Proteomes" id="UP000000378">
    <property type="component" value="Chromosome"/>
</dbReference>
<feature type="domain" description="ABC3 transporter permease C-terminal" evidence="8">
    <location>
        <begin position="268"/>
        <end position="385"/>
    </location>
</feature>
<feature type="transmembrane region" description="Helical" evidence="7">
    <location>
        <begin position="267"/>
        <end position="289"/>
    </location>
</feature>
<evidence type="ECO:0000256" key="4">
    <source>
        <dbReference type="ARBA" id="ARBA00022989"/>
    </source>
</evidence>
<evidence type="ECO:0000313" key="10">
    <source>
        <dbReference type="EMBL" id="ADI02291.1"/>
    </source>
</evidence>
<reference evidence="10 11" key="2">
    <citation type="journal article" date="2010" name="Stand. Genomic Sci.">
        <title>Complete genome sequence of Syntrophothermus lipocalidus type strain (TGB-C1).</title>
        <authorList>
            <person name="Djao O.D."/>
            <person name="Zhang X."/>
            <person name="Lucas S."/>
            <person name="Lapidus A."/>
            <person name="Del Rio T.G."/>
            <person name="Nolan M."/>
            <person name="Tice H."/>
            <person name="Cheng J.F."/>
            <person name="Han C."/>
            <person name="Tapia R."/>
            <person name="Goodwin L."/>
            <person name="Pitluck S."/>
            <person name="Liolios K."/>
            <person name="Ivanova N."/>
            <person name="Mavromatis K."/>
            <person name="Mikhailova N."/>
            <person name="Ovchinnikova G."/>
            <person name="Pati A."/>
            <person name="Brambilla E."/>
            <person name="Chen A."/>
            <person name="Palaniappan K."/>
            <person name="Land M."/>
            <person name="Hauser L."/>
            <person name="Chang Y.J."/>
            <person name="Jeffries C.D."/>
            <person name="Rohde M."/>
            <person name="Sikorski J."/>
            <person name="Spring S."/>
            <person name="Goker M."/>
            <person name="Detter J.C."/>
            <person name="Woyke T."/>
            <person name="Bristow J."/>
            <person name="Eisen J.A."/>
            <person name="Markowitz V."/>
            <person name="Hugenholtz P."/>
            <person name="Kyrpides N.C."/>
            <person name="Klenk H.P."/>
        </authorList>
    </citation>
    <scope>NUCLEOTIDE SEQUENCE [LARGE SCALE GENOMIC DNA]</scope>
    <source>
        <strain evidence="11">DSM 12680 / TGB-C1</strain>
    </source>
</reference>
<evidence type="ECO:0000256" key="1">
    <source>
        <dbReference type="ARBA" id="ARBA00004651"/>
    </source>
</evidence>
<dbReference type="HOGENOM" id="CLU_005531_2_0_9"/>
<dbReference type="AlphaFoldDB" id="D7CNK6"/>
<organism evidence="10 11">
    <name type="scientific">Syntrophothermus lipocalidus (strain DSM 12680 / TGB-C1)</name>
    <dbReference type="NCBI Taxonomy" id="643648"/>
    <lineage>
        <taxon>Bacteria</taxon>
        <taxon>Bacillati</taxon>
        <taxon>Bacillota</taxon>
        <taxon>Clostridia</taxon>
        <taxon>Eubacteriales</taxon>
        <taxon>Syntrophomonadaceae</taxon>
        <taxon>Syntrophothermus</taxon>
    </lineage>
</organism>
<sequence length="786" mass="88442">MRALARVFMRDLVAYRAQFAAVTLLVVLGISLFAAVYTSFQNLKSSADYSYDRLLFGDAWFSVYQAPDTIVPFIKGLEGVAAVEGRVVQDVSLKLPFKVKDKVTCRIISMPSPLPQVNRIVIEQGSYPRTRYGGLIHEDFFFYYGLKIGDKLRVEVNGQEYDISIAGVIRTPEYLYPMKGQLDITPSTRNFAILFMPEDQAQQILGLTHSFNDISVRFLPGADSERVTKNIETILEPYGLLRTIPRRYQPSAMTIEMELMGLEQMAVMFPFLFLSVAGFTIYILLFRLVNQQKQQIGLFMALGIPARGIFLYYLSFALVVGLAGAVVGVLVGEVFSGGLTGLYADIYNLPYVEHVHHASVFAIAILLTWFALIAATYSAARMASKLPPAQAMRKEAPESARVMFSSLFTRLTSGASLISRMALRNLARTKRRFLLTALGVSFAVLLLVVSLSFWDEVDFLMIRYFDQIQTFDLQVYFDRPLGLDAVDEIARLDGVEQAEPVLEFPCRYSHENKSVDSLAVALVPHSRLHRLHDKEDRPISVKENGIVLTETLRNALRVEAGDYITAKPLTANAEASLLKVIGFTDEMVGHAGYLTFRQAWSVLGQGEGYTSCMVAVKPDKRLAVKNYLADSPRVLYIQDQVFAKSDFKTYLKFFYTFLAFMLTFALVMGAAIVFNTTTINLWERKKEISILMVLGLSGAAIKRLVLLENTFIGVAGTAIGFPLGFWVSWLFANSYSTELMQLPFVIYPRTYVLTLFILLLLLWISQAIALRNLRHWDLVELIKERE</sequence>
<keyword evidence="2" id="KW-1003">Cell membrane</keyword>
<feature type="transmembrane region" description="Helical" evidence="7">
    <location>
        <begin position="712"/>
        <end position="732"/>
    </location>
</feature>
<feature type="transmembrane region" description="Helical" evidence="7">
    <location>
        <begin position="310"/>
        <end position="335"/>
    </location>
</feature>
<keyword evidence="11" id="KW-1185">Reference proteome</keyword>
<dbReference type="Pfam" id="PF02687">
    <property type="entry name" value="FtsX"/>
    <property type="match status" value="2"/>
</dbReference>
<feature type="domain" description="ABC3 transporter permease C-terminal" evidence="8">
    <location>
        <begin position="660"/>
        <end position="775"/>
    </location>
</feature>
<gene>
    <name evidence="10" type="ordered locus">Slip_1528</name>
</gene>
<dbReference type="InterPro" id="IPR050250">
    <property type="entry name" value="Macrolide_Exporter_MacB"/>
</dbReference>
<dbReference type="EMBL" id="CP002048">
    <property type="protein sequence ID" value="ADI02291.1"/>
    <property type="molecule type" value="Genomic_DNA"/>
</dbReference>
<keyword evidence="4 7" id="KW-1133">Transmembrane helix</keyword>
<evidence type="ECO:0000256" key="5">
    <source>
        <dbReference type="ARBA" id="ARBA00023136"/>
    </source>
</evidence>
<comment type="similarity">
    <text evidence="6">Belongs to the ABC-4 integral membrane protein family.</text>
</comment>
<dbReference type="eggNOG" id="COG0577">
    <property type="taxonomic scope" value="Bacteria"/>
</dbReference>
<keyword evidence="3 7" id="KW-0812">Transmembrane</keyword>
<name>D7CNK6_SYNLT</name>
<feature type="transmembrane region" description="Helical" evidence="7">
    <location>
        <begin position="653"/>
        <end position="676"/>
    </location>
</feature>
<proteinExistence type="inferred from homology"/>
<evidence type="ECO:0000256" key="3">
    <source>
        <dbReference type="ARBA" id="ARBA00022692"/>
    </source>
</evidence>
<dbReference type="GO" id="GO:0022857">
    <property type="term" value="F:transmembrane transporter activity"/>
    <property type="evidence" value="ECO:0007669"/>
    <property type="project" value="TreeGrafter"/>
</dbReference>
<dbReference type="Pfam" id="PF12704">
    <property type="entry name" value="MacB_PCD"/>
    <property type="match status" value="1"/>
</dbReference>
<keyword evidence="5 7" id="KW-0472">Membrane</keyword>
<dbReference type="PANTHER" id="PTHR30572">
    <property type="entry name" value="MEMBRANE COMPONENT OF TRANSPORTER-RELATED"/>
    <property type="match status" value="1"/>
</dbReference>
<reference evidence="11" key="1">
    <citation type="journal article" date="2010" name="Stand. Genomic Sci.">
        <title>Complete genome sequence of Syntrophothermus lipocalidus type strain (TGB-C1T).</title>
        <authorList>
            <consortium name="US DOE Joint Genome Institute (JGI-PGF)"/>
            <person name="Djao O."/>
            <person name="Zhang X."/>
            <person name="Lucas S."/>
            <person name="Lapidus A."/>
            <person name="Glavina Del Rio T."/>
            <person name="Nolan M."/>
            <person name="Tice H."/>
            <person name="Cheng J."/>
            <person name="Han C."/>
            <person name="Tapia R."/>
            <person name="Goodwin L."/>
            <person name="Pitluck S."/>
            <person name="Liolios K."/>
            <person name="Ivanova N."/>
            <person name="Mavromatis K."/>
            <person name="Mikhailova N."/>
            <person name="Ovchinnikova G."/>
            <person name="Pati A."/>
            <person name="Brambilla E."/>
            <person name="Chen A."/>
            <person name="Palaniappan K."/>
            <person name="Land M."/>
            <person name="Hauser L."/>
            <person name="Chang Y."/>
            <person name="Jeffries C."/>
            <person name="Rohde M."/>
            <person name="Sikorski J."/>
            <person name="Spring S."/>
            <person name="Goker M."/>
            <person name="Detter J."/>
            <person name="Woyke T."/>
            <person name="Bristow J."/>
            <person name="Eisen J."/>
            <person name="Markowitz V."/>
            <person name="Hugenholtz P."/>
            <person name="Kyrpides N."/>
            <person name="Klenk H."/>
        </authorList>
    </citation>
    <scope>NUCLEOTIDE SEQUENCE [LARGE SCALE GENOMIC DNA]</scope>
    <source>
        <strain evidence="11">DSM 12680 / TGB-C1</strain>
    </source>
</reference>